<proteinExistence type="predicted"/>
<keyword evidence="1" id="KW-1133">Transmembrane helix</keyword>
<protein>
    <submittedName>
        <fullName evidence="3">Solute carrier family 35 member F4-like isoform X2</fullName>
    </submittedName>
</protein>
<feature type="transmembrane region" description="Helical" evidence="1">
    <location>
        <begin position="231"/>
        <end position="253"/>
    </location>
</feature>
<keyword evidence="2" id="KW-1185">Reference proteome</keyword>
<evidence type="ECO:0000313" key="2">
    <source>
        <dbReference type="Proteomes" id="UP000515135"/>
    </source>
</evidence>
<accession>A0A6P4ZDW9</accession>
<evidence type="ECO:0000256" key="1">
    <source>
        <dbReference type="SAM" id="Phobius"/>
    </source>
</evidence>
<feature type="transmembrane region" description="Helical" evidence="1">
    <location>
        <begin position="67"/>
        <end position="87"/>
    </location>
</feature>
<organism evidence="2 3">
    <name type="scientific">Branchiostoma belcheri</name>
    <name type="common">Amphioxus</name>
    <dbReference type="NCBI Taxonomy" id="7741"/>
    <lineage>
        <taxon>Eukaryota</taxon>
        <taxon>Metazoa</taxon>
        <taxon>Chordata</taxon>
        <taxon>Cephalochordata</taxon>
        <taxon>Leptocardii</taxon>
        <taxon>Amphioxiformes</taxon>
        <taxon>Branchiostomatidae</taxon>
        <taxon>Branchiostoma</taxon>
    </lineage>
</organism>
<dbReference type="AlphaFoldDB" id="A0A6P4ZDW9"/>
<feature type="transmembrane region" description="Helical" evidence="1">
    <location>
        <begin position="302"/>
        <end position="322"/>
    </location>
</feature>
<feature type="transmembrane region" description="Helical" evidence="1">
    <location>
        <begin position="265"/>
        <end position="290"/>
    </location>
</feature>
<dbReference type="PANTHER" id="PTHR19346">
    <property type="entry name" value="SUGAR PHOSPHATE TRANSPORTER DOMAIN-CONTAINING PROTEIN"/>
    <property type="match status" value="1"/>
</dbReference>
<name>A0A6P4ZDW9_BRABE</name>
<keyword evidence="1" id="KW-0812">Transmembrane</keyword>
<feature type="transmembrane region" description="Helical" evidence="1">
    <location>
        <begin position="207"/>
        <end position="225"/>
    </location>
</feature>
<feature type="transmembrane region" description="Helical" evidence="1">
    <location>
        <begin position="99"/>
        <end position="118"/>
    </location>
</feature>
<evidence type="ECO:0000313" key="3">
    <source>
        <dbReference type="RefSeq" id="XP_019634903.1"/>
    </source>
</evidence>
<reference evidence="3" key="1">
    <citation type="submission" date="2025-08" db="UniProtKB">
        <authorList>
            <consortium name="RefSeq"/>
        </authorList>
    </citation>
    <scope>IDENTIFICATION</scope>
    <source>
        <tissue evidence="3">Gonad</tissue>
    </source>
</reference>
<feature type="transmembrane region" description="Helical" evidence="1">
    <location>
        <begin position="151"/>
        <end position="176"/>
    </location>
</feature>
<feature type="transmembrane region" description="Helical" evidence="1">
    <location>
        <begin position="329"/>
        <end position="349"/>
    </location>
</feature>
<gene>
    <name evidence="3" type="primary">LOC109477885</name>
</gene>
<dbReference type="SUPFAM" id="SSF103481">
    <property type="entry name" value="Multidrug resistance efflux transporter EmrE"/>
    <property type="match status" value="1"/>
</dbReference>
<dbReference type="InterPro" id="IPR037185">
    <property type="entry name" value="EmrE-like"/>
</dbReference>
<dbReference type="InterPro" id="IPR026505">
    <property type="entry name" value="Solute_c_fam_35_mem_F3/F4"/>
</dbReference>
<feature type="transmembrane region" description="Helical" evidence="1">
    <location>
        <begin position="355"/>
        <end position="374"/>
    </location>
</feature>
<sequence length="418" mass="45147">MSSTQRYVVTANNNNNGHNCRRAAPVPALATARGKLACDANEVVENTDEPPSTETCCCLTDTRRKTILGGIATLGIGGSWVASTQLAQATYQPYFHAPYLVVWFCSVWMAATFPLYFASVRTCTRENKPLATTVKECAKVFGEQGLTVKSFLVRAAPFSVLTVAAHYMFVLALSLLPGTDVSALYVSNVSFVYLLSWILLREKFASAGIMSVILGISGIVLMSYSDGFGGSSLLGVALGVGASAGHALYKVLFKWLLGEADSGQVALFMTLLGLCTLLFLWPVGLVLYFTGAEIWGLHALPWQYLCATAGFNFAFIQLINFGAAFTFPIFISVGILVAVPVNAAVDAIVHNKTVSAIKVMAIIIFIMAFLLLLLPDGWEEQVRKVIPCKKKGPPQEELFTSRSLRRIHSCSPSRASNA</sequence>
<keyword evidence="1" id="KW-0472">Membrane</keyword>
<dbReference type="OrthoDB" id="10062838at2759"/>
<dbReference type="GeneID" id="109477885"/>
<dbReference type="PANTHER" id="PTHR19346:SF4">
    <property type="entry name" value="SUGAR PHOSPHATE TRANSPORTER DOMAIN-CONTAINING PROTEIN"/>
    <property type="match status" value="1"/>
</dbReference>
<dbReference type="Proteomes" id="UP000515135">
    <property type="component" value="Unplaced"/>
</dbReference>
<dbReference type="RefSeq" id="XP_019634903.1">
    <property type="nucleotide sequence ID" value="XM_019779344.1"/>
</dbReference>
<feature type="transmembrane region" description="Helical" evidence="1">
    <location>
        <begin position="182"/>
        <end position="200"/>
    </location>
</feature>